<accession>A0AAD8B966</accession>
<evidence type="ECO:0000313" key="2">
    <source>
        <dbReference type="Proteomes" id="UP001233172"/>
    </source>
</evidence>
<proteinExistence type="predicted"/>
<protein>
    <submittedName>
        <fullName evidence="1">Uncharacterized protein</fullName>
    </submittedName>
</protein>
<gene>
    <name evidence="1" type="ORF">Bpfe_020644</name>
</gene>
<reference evidence="1" key="1">
    <citation type="journal article" date="2023" name="PLoS Negl. Trop. Dis.">
        <title>A genome sequence for Biomphalaria pfeifferi, the major vector snail for the human-infecting parasite Schistosoma mansoni.</title>
        <authorList>
            <person name="Bu L."/>
            <person name="Lu L."/>
            <person name="Laidemitt M.R."/>
            <person name="Zhang S.M."/>
            <person name="Mutuku M."/>
            <person name="Mkoji G."/>
            <person name="Steinauer M."/>
            <person name="Loker E.S."/>
        </authorList>
    </citation>
    <scope>NUCLEOTIDE SEQUENCE</scope>
    <source>
        <strain evidence="1">KasaAsao</strain>
    </source>
</reference>
<comment type="caution">
    <text evidence="1">The sequence shown here is derived from an EMBL/GenBank/DDBJ whole genome shotgun (WGS) entry which is preliminary data.</text>
</comment>
<dbReference type="Proteomes" id="UP001233172">
    <property type="component" value="Unassembled WGS sequence"/>
</dbReference>
<name>A0AAD8B966_BIOPF</name>
<organism evidence="1 2">
    <name type="scientific">Biomphalaria pfeifferi</name>
    <name type="common">Bloodfluke planorb</name>
    <name type="synonym">Freshwater snail</name>
    <dbReference type="NCBI Taxonomy" id="112525"/>
    <lineage>
        <taxon>Eukaryota</taxon>
        <taxon>Metazoa</taxon>
        <taxon>Spiralia</taxon>
        <taxon>Lophotrochozoa</taxon>
        <taxon>Mollusca</taxon>
        <taxon>Gastropoda</taxon>
        <taxon>Heterobranchia</taxon>
        <taxon>Euthyneura</taxon>
        <taxon>Panpulmonata</taxon>
        <taxon>Hygrophila</taxon>
        <taxon>Lymnaeoidea</taxon>
        <taxon>Planorbidae</taxon>
        <taxon>Biomphalaria</taxon>
    </lineage>
</organism>
<dbReference type="AlphaFoldDB" id="A0AAD8B966"/>
<dbReference type="EMBL" id="JASAOG010000120">
    <property type="protein sequence ID" value="KAK0049912.1"/>
    <property type="molecule type" value="Genomic_DNA"/>
</dbReference>
<feature type="non-terminal residue" evidence="1">
    <location>
        <position position="1"/>
    </location>
</feature>
<sequence>LQIYLAYSSTTYQQMFDGLSGSSLNTMKITTLWLHSDYKVLFSFTTQILQKKKILKAIGYQQCTPMIHKSSLPRHSAKRCVHLFCTGSDGLYCTSLS</sequence>
<evidence type="ECO:0000313" key="1">
    <source>
        <dbReference type="EMBL" id="KAK0049912.1"/>
    </source>
</evidence>
<reference evidence="1" key="2">
    <citation type="submission" date="2023-04" db="EMBL/GenBank/DDBJ databases">
        <authorList>
            <person name="Bu L."/>
            <person name="Lu L."/>
            <person name="Laidemitt M.R."/>
            <person name="Zhang S.M."/>
            <person name="Mutuku M."/>
            <person name="Mkoji G."/>
            <person name="Steinauer M."/>
            <person name="Loker E.S."/>
        </authorList>
    </citation>
    <scope>NUCLEOTIDE SEQUENCE</scope>
    <source>
        <strain evidence="1">KasaAsao</strain>
        <tissue evidence="1">Whole Snail</tissue>
    </source>
</reference>
<keyword evidence="2" id="KW-1185">Reference proteome</keyword>